<keyword evidence="1" id="KW-0812">Transmembrane</keyword>
<feature type="transmembrane region" description="Helical" evidence="1">
    <location>
        <begin position="206"/>
        <end position="232"/>
    </location>
</feature>
<name>A0A1N5ZV55_9ACTN</name>
<gene>
    <name evidence="2" type="ORF">SAMN04489832_4490</name>
</gene>
<dbReference type="Proteomes" id="UP000185124">
    <property type="component" value="Unassembled WGS sequence"/>
</dbReference>
<keyword evidence="1" id="KW-1133">Transmembrane helix</keyword>
<dbReference type="OrthoDB" id="3784207at2"/>
<dbReference type="AlphaFoldDB" id="A0A1N5ZV55"/>
<feature type="transmembrane region" description="Helical" evidence="1">
    <location>
        <begin position="103"/>
        <end position="121"/>
    </location>
</feature>
<dbReference type="RefSeq" id="WP_074315225.1">
    <property type="nucleotide sequence ID" value="NZ_FSQT01000002.1"/>
</dbReference>
<evidence type="ECO:0000256" key="1">
    <source>
        <dbReference type="SAM" id="Phobius"/>
    </source>
</evidence>
<proteinExistence type="predicted"/>
<sequence>MSDPYVGTKRGRRSRVRSLIHVADLPFEREDLAAGLLLTTGMTAAAYATDRPEAPARPGIGITATGRLMALCCIGFAVVNIVFELTDRFADGPYAEYSTGIAVMNWLVVGLKAVGAAVALLSVASRPRFLPPVFLGVLVWGAFAMLAVYALGSVVQAIGMASGLAGSADQIDLAGVAYVLFFLLVAAGFGVLAISYSRRFRLRKGVVVLGALGAPVALGVILLAAPMLLAALGVMPAP</sequence>
<keyword evidence="1" id="KW-0472">Membrane</keyword>
<feature type="transmembrane region" description="Helical" evidence="1">
    <location>
        <begin position="175"/>
        <end position="194"/>
    </location>
</feature>
<dbReference type="EMBL" id="FSQT01000002">
    <property type="protein sequence ID" value="SIN25638.1"/>
    <property type="molecule type" value="Genomic_DNA"/>
</dbReference>
<accession>A0A1N5ZV55</accession>
<keyword evidence="3" id="KW-1185">Reference proteome</keyword>
<reference evidence="3" key="1">
    <citation type="submission" date="2016-12" db="EMBL/GenBank/DDBJ databases">
        <authorList>
            <person name="Varghese N."/>
            <person name="Submissions S."/>
        </authorList>
    </citation>
    <scope>NUCLEOTIDE SEQUENCE [LARGE SCALE GENOMIC DNA]</scope>
    <source>
        <strain evidence="3">DSM 45599</strain>
    </source>
</reference>
<feature type="transmembrane region" description="Helical" evidence="1">
    <location>
        <begin position="60"/>
        <end position="83"/>
    </location>
</feature>
<protein>
    <submittedName>
        <fullName evidence="2">Uncharacterized protein</fullName>
    </submittedName>
</protein>
<evidence type="ECO:0000313" key="3">
    <source>
        <dbReference type="Proteomes" id="UP000185124"/>
    </source>
</evidence>
<feature type="transmembrane region" description="Helical" evidence="1">
    <location>
        <begin position="133"/>
        <end position="155"/>
    </location>
</feature>
<organism evidence="2 3">
    <name type="scientific">Micromonospora cremea</name>
    <dbReference type="NCBI Taxonomy" id="709881"/>
    <lineage>
        <taxon>Bacteria</taxon>
        <taxon>Bacillati</taxon>
        <taxon>Actinomycetota</taxon>
        <taxon>Actinomycetes</taxon>
        <taxon>Micromonosporales</taxon>
        <taxon>Micromonosporaceae</taxon>
        <taxon>Micromonospora</taxon>
    </lineage>
</organism>
<evidence type="ECO:0000313" key="2">
    <source>
        <dbReference type="EMBL" id="SIN25638.1"/>
    </source>
</evidence>